<gene>
    <name evidence="1" type="ORF">PORY_000020</name>
</gene>
<organism evidence="1 2">
    <name type="scientific">Pneumocystis oryctolagi</name>
    <dbReference type="NCBI Taxonomy" id="42067"/>
    <lineage>
        <taxon>Eukaryota</taxon>
        <taxon>Fungi</taxon>
        <taxon>Dikarya</taxon>
        <taxon>Ascomycota</taxon>
        <taxon>Taphrinomycotina</taxon>
        <taxon>Pneumocystomycetes</taxon>
        <taxon>Pneumocystaceae</taxon>
        <taxon>Pneumocystis</taxon>
    </lineage>
</organism>
<dbReference type="Proteomes" id="UP000768646">
    <property type="component" value="Unassembled WGS sequence"/>
</dbReference>
<keyword evidence="2" id="KW-1185">Reference proteome</keyword>
<dbReference type="EMBL" id="JABTEG010000001">
    <property type="protein sequence ID" value="KAG4306032.1"/>
    <property type="molecule type" value="Genomic_DNA"/>
</dbReference>
<comment type="caution">
    <text evidence="1">The sequence shown here is derived from an EMBL/GenBank/DDBJ whole genome shotgun (WGS) entry which is preliminary data.</text>
</comment>
<evidence type="ECO:0000313" key="2">
    <source>
        <dbReference type="Proteomes" id="UP000768646"/>
    </source>
</evidence>
<accession>A0ACB7CE32</accession>
<evidence type="ECO:0000313" key="1">
    <source>
        <dbReference type="EMBL" id="KAG4306032.1"/>
    </source>
</evidence>
<proteinExistence type="predicted"/>
<name>A0ACB7CE32_9ASCO</name>
<sequence length="97" mass="11193">MLLLVYINTYRTRISTKYHASDKAYLSVKTYDPISGICLRFRTDRAVDISRLMAAVCTLGCVMANIEELQTKIEQADVAEQIVEQIVEQTKKHKKRR</sequence>
<reference evidence="1 2" key="1">
    <citation type="journal article" date="2021" name="Commun. Biol.">
        <title>Genomic insights into the host specific adaptation of the Pneumocystis genus.</title>
        <authorList>
            <person name="Cisse O.H."/>
            <person name="Ma L."/>
            <person name="Dekker J.P."/>
            <person name="Khil P.P."/>
            <person name="Youn J.-H."/>
            <person name="Brenchley J.M."/>
            <person name="Blair R."/>
            <person name="Pahar B."/>
            <person name="Chabe M."/>
            <person name="Van Rompay K.K.A."/>
            <person name="Keesler R."/>
            <person name="Sukura A."/>
            <person name="Hirsch V."/>
            <person name="Kutty G."/>
            <person name="Liu Y."/>
            <person name="Peng L."/>
            <person name="Chen J."/>
            <person name="Song J."/>
            <person name="Weissenbacher-Lang C."/>
            <person name="Xu J."/>
            <person name="Upham N.S."/>
            <person name="Stajich J.E."/>
            <person name="Cuomo C.A."/>
            <person name="Cushion M.T."/>
            <person name="Kovacs J.A."/>
        </authorList>
    </citation>
    <scope>NUCLEOTIDE SEQUENCE [LARGE SCALE GENOMIC DNA]</scope>
    <source>
        <strain evidence="1 2">RABM</strain>
    </source>
</reference>
<protein>
    <submittedName>
        <fullName evidence="1">Uncharacterized protein</fullName>
    </submittedName>
</protein>